<evidence type="ECO:0000313" key="2">
    <source>
        <dbReference type="Proteomes" id="UP001055117"/>
    </source>
</evidence>
<gene>
    <name evidence="1" type="ORF">AFCDBAGC_1276</name>
</gene>
<sequence length="102" mass="10545">MLAPDSVSVPVPAWLSAIVPAALPSRMIPEKVVAVFRVPAVSVAPALPLLVTLPAPASDPIVCEKPPRSRVAPVPTETALFPPKLLVVPPRSVPAKIVVAPV</sequence>
<protein>
    <recommendedName>
        <fullName evidence="3">DNA-directed RNA polymerase II</fullName>
    </recommendedName>
</protein>
<organism evidence="1 2">
    <name type="scientific">Methylobacterium cerastii</name>
    <dbReference type="NCBI Taxonomy" id="932741"/>
    <lineage>
        <taxon>Bacteria</taxon>
        <taxon>Pseudomonadati</taxon>
        <taxon>Pseudomonadota</taxon>
        <taxon>Alphaproteobacteria</taxon>
        <taxon>Hyphomicrobiales</taxon>
        <taxon>Methylobacteriaceae</taxon>
        <taxon>Methylobacterium</taxon>
    </lineage>
</organism>
<reference evidence="1 2" key="1">
    <citation type="journal article" date="2021" name="Front. Microbiol.">
        <title>Comprehensive Comparative Genomics and Phenotyping of Methylobacterium Species.</title>
        <authorList>
            <person name="Alessa O."/>
            <person name="Ogura Y."/>
            <person name="Fujitani Y."/>
            <person name="Takami H."/>
            <person name="Hayashi T."/>
            <person name="Sahin N."/>
            <person name="Tani A."/>
        </authorList>
    </citation>
    <scope>NUCLEOTIDE SEQUENCE [LARGE SCALE GENOMIC DNA]</scope>
    <source>
        <strain evidence="1 2">DSM 23679</strain>
    </source>
</reference>
<dbReference type="Proteomes" id="UP001055117">
    <property type="component" value="Unassembled WGS sequence"/>
</dbReference>
<accession>A0ABQ4QDX8</accession>
<keyword evidence="2" id="KW-1185">Reference proteome</keyword>
<evidence type="ECO:0008006" key="3">
    <source>
        <dbReference type="Google" id="ProtNLM"/>
    </source>
</evidence>
<dbReference type="EMBL" id="BPQG01000013">
    <property type="protein sequence ID" value="GJD43424.1"/>
    <property type="molecule type" value="Genomic_DNA"/>
</dbReference>
<evidence type="ECO:0000313" key="1">
    <source>
        <dbReference type="EMBL" id="GJD43424.1"/>
    </source>
</evidence>
<name>A0ABQ4QDX8_9HYPH</name>
<proteinExistence type="predicted"/>
<comment type="caution">
    <text evidence="1">The sequence shown here is derived from an EMBL/GenBank/DDBJ whole genome shotgun (WGS) entry which is preliminary data.</text>
</comment>